<dbReference type="eggNOG" id="COG1858">
    <property type="taxonomic scope" value="Bacteria"/>
</dbReference>
<dbReference type="Gene3D" id="1.10.760.10">
    <property type="entry name" value="Cytochrome c-like domain"/>
    <property type="match status" value="2"/>
</dbReference>
<dbReference type="PANTHER" id="PTHR30600:SF7">
    <property type="entry name" value="CYTOCHROME C PEROXIDASE-RELATED"/>
    <property type="match status" value="1"/>
</dbReference>
<dbReference type="InterPro" id="IPR026259">
    <property type="entry name" value="MauG/Cytc_peroxidase"/>
</dbReference>
<dbReference type="InterPro" id="IPR051395">
    <property type="entry name" value="Cytochrome_c_Peroxidase/MauG"/>
</dbReference>
<dbReference type="AlphaFoldDB" id="B9L7S3"/>
<dbReference type="PIRSF" id="PIRSF000294">
    <property type="entry name" value="Cytochrome-c_peroxidase"/>
    <property type="match status" value="1"/>
</dbReference>
<dbReference type="HOGENOM" id="CLU_034652_1_0_7"/>
<dbReference type="GO" id="GO:0004130">
    <property type="term" value="F:cytochrome-c peroxidase activity"/>
    <property type="evidence" value="ECO:0007669"/>
    <property type="project" value="UniProtKB-EC"/>
</dbReference>
<dbReference type="Pfam" id="PF00034">
    <property type="entry name" value="Cytochrom_C"/>
    <property type="match status" value="1"/>
</dbReference>
<feature type="binding site" description="axial binding residue" evidence="9">
    <location>
        <position position="270"/>
    </location>
    <ligand>
        <name>heme c</name>
        <dbReference type="ChEBI" id="CHEBI:61717"/>
        <label>2</label>
    </ligand>
    <ligandPart>
        <name>Fe</name>
        <dbReference type="ChEBI" id="CHEBI:18248"/>
    </ligandPart>
</feature>
<evidence type="ECO:0000313" key="11">
    <source>
        <dbReference type="EMBL" id="ACM93737.1"/>
    </source>
</evidence>
<gene>
    <name evidence="11" type="ordered locus">NAMH_0257</name>
</gene>
<dbReference type="EC" id="1.11.1.5" evidence="11"/>
<evidence type="ECO:0000256" key="6">
    <source>
        <dbReference type="ARBA" id="ARBA00023002"/>
    </source>
</evidence>
<evidence type="ECO:0000256" key="9">
    <source>
        <dbReference type="PIRSR" id="PIRSR000294-2"/>
    </source>
</evidence>
<proteinExistence type="predicted"/>
<feature type="binding site" description="axial binding residue" evidence="9">
    <location>
        <position position="58"/>
    </location>
    <ligand>
        <name>heme c</name>
        <dbReference type="ChEBI" id="CHEBI:61717"/>
        <label>1</label>
    </ligand>
    <ligandPart>
        <name>Fe</name>
        <dbReference type="ChEBI" id="CHEBI:18248"/>
    </ligandPart>
</feature>
<accession>B9L7S3</accession>
<keyword evidence="4" id="KW-0732">Signal</keyword>
<keyword evidence="6 11" id="KW-0560">Oxidoreductase</keyword>
<dbReference type="EMBL" id="CP001279">
    <property type="protein sequence ID" value="ACM93737.1"/>
    <property type="molecule type" value="Genomic_DNA"/>
</dbReference>
<dbReference type="PROSITE" id="PS51007">
    <property type="entry name" value="CYTC"/>
    <property type="match status" value="1"/>
</dbReference>
<dbReference type="OrthoDB" id="9805202at2"/>
<feature type="binding site" description="covalent" evidence="8">
    <location>
        <position position="54"/>
    </location>
    <ligand>
        <name>heme c</name>
        <dbReference type="ChEBI" id="CHEBI:61717"/>
        <label>1</label>
    </ligand>
</feature>
<comment type="PTM">
    <text evidence="8">Binds 2 heme groups per subunit.</text>
</comment>
<dbReference type="GO" id="GO:0020037">
    <property type="term" value="F:heme binding"/>
    <property type="evidence" value="ECO:0007669"/>
    <property type="project" value="InterPro"/>
</dbReference>
<name>B9L7S3_NAUPA</name>
<reference evidence="11 12" key="1">
    <citation type="journal article" date="2009" name="PLoS Genet.">
        <title>Adaptations to submarine hydrothermal environments exemplified by the genome of Nautilia profundicola.</title>
        <authorList>
            <person name="Campbell B.J."/>
            <person name="Smith J.L."/>
            <person name="Hanson T.E."/>
            <person name="Klotz M.G."/>
            <person name="Stein L.Y."/>
            <person name="Lee C.K."/>
            <person name="Wu D."/>
            <person name="Robinson J.M."/>
            <person name="Khouri H.M."/>
            <person name="Eisen J.A."/>
            <person name="Cary S.C."/>
        </authorList>
    </citation>
    <scope>NUCLEOTIDE SEQUENCE [LARGE SCALE GENOMIC DNA]</scope>
    <source>
        <strain evidence="12">ATCC BAA-1463 / DSM 18972 / AmH</strain>
    </source>
</reference>
<keyword evidence="11" id="KW-0575">Peroxidase</keyword>
<organism evidence="11 12">
    <name type="scientific">Nautilia profundicola (strain ATCC BAA-1463 / DSM 18972 / AmH)</name>
    <dbReference type="NCBI Taxonomy" id="598659"/>
    <lineage>
        <taxon>Bacteria</taxon>
        <taxon>Pseudomonadati</taxon>
        <taxon>Campylobacterota</taxon>
        <taxon>Epsilonproteobacteria</taxon>
        <taxon>Nautiliales</taxon>
        <taxon>Nautiliaceae</taxon>
        <taxon>Nautilia</taxon>
    </lineage>
</organism>
<feature type="binding site" description="covalent" evidence="8">
    <location>
        <position position="200"/>
    </location>
    <ligand>
        <name>heme c</name>
        <dbReference type="ChEBI" id="CHEBI:61717"/>
        <label>2</label>
    </ligand>
</feature>
<dbReference type="SUPFAM" id="SSF46626">
    <property type="entry name" value="Cytochrome c"/>
    <property type="match status" value="2"/>
</dbReference>
<dbReference type="PANTHER" id="PTHR30600">
    <property type="entry name" value="CYTOCHROME C PEROXIDASE-RELATED"/>
    <property type="match status" value="1"/>
</dbReference>
<dbReference type="RefSeq" id="WP_015902789.1">
    <property type="nucleotide sequence ID" value="NC_012115.1"/>
</dbReference>
<comment type="cofactor">
    <cofactor evidence="8">
        <name>heme</name>
        <dbReference type="ChEBI" id="CHEBI:30413"/>
    </cofactor>
    <text evidence="8">Binds 2 heme groups.</text>
</comment>
<protein>
    <submittedName>
        <fullName evidence="11">Cytochrome c551 peroxidase</fullName>
        <ecNumber evidence="11">1.11.1.5</ecNumber>
    </submittedName>
</protein>
<feature type="binding site" description="covalent" evidence="8">
    <location>
        <position position="197"/>
    </location>
    <ligand>
        <name>heme c</name>
        <dbReference type="ChEBI" id="CHEBI:61717"/>
        <label>2</label>
    </ligand>
</feature>
<dbReference type="InterPro" id="IPR004852">
    <property type="entry name" value="Di-haem_cyt_c_peroxidsae"/>
</dbReference>
<keyword evidence="2 8" id="KW-0349">Heme</keyword>
<keyword evidence="3 9" id="KW-0479">Metal-binding</keyword>
<evidence type="ECO:0000313" key="12">
    <source>
        <dbReference type="Proteomes" id="UP000000448"/>
    </source>
</evidence>
<keyword evidence="5" id="KW-0574">Periplasm</keyword>
<evidence type="ECO:0000256" key="8">
    <source>
        <dbReference type="PIRSR" id="PIRSR000294-1"/>
    </source>
</evidence>
<comment type="subcellular location">
    <subcellularLocation>
        <location evidence="1">Periplasm</location>
    </subcellularLocation>
</comment>
<dbReference type="Pfam" id="PF03150">
    <property type="entry name" value="CCP_MauG"/>
    <property type="match status" value="1"/>
</dbReference>
<evidence type="ECO:0000256" key="7">
    <source>
        <dbReference type="ARBA" id="ARBA00023004"/>
    </source>
</evidence>
<keyword evidence="7 9" id="KW-0408">Iron</keyword>
<dbReference type="STRING" id="598659.NAMH_0257"/>
<keyword evidence="12" id="KW-1185">Reference proteome</keyword>
<evidence type="ECO:0000259" key="10">
    <source>
        <dbReference type="PROSITE" id="PS51007"/>
    </source>
</evidence>
<dbReference type="GO" id="GO:0042597">
    <property type="term" value="C:periplasmic space"/>
    <property type="evidence" value="ECO:0007669"/>
    <property type="project" value="UniProtKB-SubCell"/>
</dbReference>
<evidence type="ECO:0000256" key="3">
    <source>
        <dbReference type="ARBA" id="ARBA00022723"/>
    </source>
</evidence>
<dbReference type="GO" id="GO:0046872">
    <property type="term" value="F:metal ion binding"/>
    <property type="evidence" value="ECO:0007669"/>
    <property type="project" value="UniProtKB-KW"/>
</dbReference>
<feature type="binding site" description="covalent" evidence="8">
    <location>
        <position position="57"/>
    </location>
    <ligand>
        <name>heme c</name>
        <dbReference type="ChEBI" id="CHEBI:61717"/>
        <label>1</label>
    </ligand>
</feature>
<feature type="binding site" description="axial binding residue" evidence="9">
    <location>
        <position position="201"/>
    </location>
    <ligand>
        <name>heme c</name>
        <dbReference type="ChEBI" id="CHEBI:61717"/>
        <label>2</label>
    </ligand>
    <ligandPart>
        <name>Fe</name>
        <dbReference type="ChEBI" id="CHEBI:18248"/>
    </ligandPart>
</feature>
<dbReference type="Proteomes" id="UP000000448">
    <property type="component" value="Chromosome"/>
</dbReference>
<evidence type="ECO:0000256" key="2">
    <source>
        <dbReference type="ARBA" id="ARBA00022617"/>
    </source>
</evidence>
<feature type="domain" description="Cytochrome c" evidence="10">
    <location>
        <begin position="183"/>
        <end position="295"/>
    </location>
</feature>
<dbReference type="InterPro" id="IPR036909">
    <property type="entry name" value="Cyt_c-like_dom_sf"/>
</dbReference>
<evidence type="ECO:0000256" key="5">
    <source>
        <dbReference type="ARBA" id="ARBA00022764"/>
    </source>
</evidence>
<dbReference type="InterPro" id="IPR009056">
    <property type="entry name" value="Cyt_c-like_dom"/>
</dbReference>
<sequence length="307" mass="35180">MRVLTLFILFVLFLHAQNLIEPIPEYIKYNKQKAELGKFLFFDTILSKDKTVSCASCHNPAEGWADSRKVSIGVSGKKGRIQSPTVLNAVFNFRQFWNGRAKDLKEQINGPVHNSVEMNVNEKIVEKRLNQNRFYKNLFKKVYHTNKITYDMVVDAIAEFEKTLITPNSKFDLYLKGKIKLTPLEEKGYVLFKKYGCVTCHNGVNVGGNSFQKMGTIFPIKECIGDRYEISHAKFDKCIYKVPTLRNVELTAPYFHDGSAKTLEKAVEKMAYNNLGFKINKEDAKAIVAFLKTLTGKIPKIKIMRKE</sequence>
<dbReference type="KEGG" id="nam:NAMH_0257"/>
<evidence type="ECO:0000256" key="1">
    <source>
        <dbReference type="ARBA" id="ARBA00004418"/>
    </source>
</evidence>
<dbReference type="GO" id="GO:0009055">
    <property type="term" value="F:electron transfer activity"/>
    <property type="evidence" value="ECO:0007669"/>
    <property type="project" value="InterPro"/>
</dbReference>
<evidence type="ECO:0000256" key="4">
    <source>
        <dbReference type="ARBA" id="ARBA00022729"/>
    </source>
</evidence>